<dbReference type="InterPro" id="IPR023780">
    <property type="entry name" value="Chromo_domain"/>
</dbReference>
<feature type="region of interest" description="Disordered" evidence="2">
    <location>
        <begin position="505"/>
        <end position="542"/>
    </location>
</feature>
<name>A0A420IG35_9PEZI</name>
<dbReference type="PROSITE" id="PS50013">
    <property type="entry name" value="CHROMO_2"/>
    <property type="match status" value="1"/>
</dbReference>
<proteinExistence type="predicted"/>
<dbReference type="SMART" id="SM00298">
    <property type="entry name" value="CHROMO"/>
    <property type="match status" value="1"/>
</dbReference>
<feature type="region of interest" description="Disordered" evidence="2">
    <location>
        <begin position="358"/>
        <end position="389"/>
    </location>
</feature>
<organism evidence="4 5">
    <name type="scientific">Golovinomyces cichoracearum</name>
    <dbReference type="NCBI Taxonomy" id="62708"/>
    <lineage>
        <taxon>Eukaryota</taxon>
        <taxon>Fungi</taxon>
        <taxon>Dikarya</taxon>
        <taxon>Ascomycota</taxon>
        <taxon>Pezizomycotina</taxon>
        <taxon>Leotiomycetes</taxon>
        <taxon>Erysiphales</taxon>
        <taxon>Erysiphaceae</taxon>
        <taxon>Golovinomyces</taxon>
    </lineage>
</organism>
<feature type="domain" description="Chromo" evidence="3">
    <location>
        <begin position="389"/>
        <end position="429"/>
    </location>
</feature>
<dbReference type="EMBL" id="MCBQ01009390">
    <property type="protein sequence ID" value="RKF73501.1"/>
    <property type="molecule type" value="Genomic_DNA"/>
</dbReference>
<dbReference type="InterPro" id="IPR016197">
    <property type="entry name" value="Chromo-like_dom_sf"/>
</dbReference>
<evidence type="ECO:0000313" key="4">
    <source>
        <dbReference type="EMBL" id="RKF73501.1"/>
    </source>
</evidence>
<dbReference type="SUPFAM" id="SSF54160">
    <property type="entry name" value="Chromo domain-like"/>
    <property type="match status" value="1"/>
</dbReference>
<feature type="compositionally biased region" description="Low complexity" evidence="2">
    <location>
        <begin position="280"/>
        <end position="294"/>
    </location>
</feature>
<reference evidence="4 5" key="1">
    <citation type="journal article" date="2018" name="BMC Genomics">
        <title>Comparative genome analyses reveal sequence features reflecting distinct modes of host-adaptation between dicot and monocot powdery mildew.</title>
        <authorList>
            <person name="Wu Y."/>
            <person name="Ma X."/>
            <person name="Pan Z."/>
            <person name="Kale S.D."/>
            <person name="Song Y."/>
            <person name="King H."/>
            <person name="Zhang Q."/>
            <person name="Presley C."/>
            <person name="Deng X."/>
            <person name="Wei C.I."/>
            <person name="Xiao S."/>
        </authorList>
    </citation>
    <scope>NUCLEOTIDE SEQUENCE [LARGE SCALE GENOMIC DNA]</scope>
    <source>
        <strain evidence="4">UMSG3</strain>
    </source>
</reference>
<evidence type="ECO:0000259" key="3">
    <source>
        <dbReference type="PROSITE" id="PS50013"/>
    </source>
</evidence>
<keyword evidence="5" id="KW-1185">Reference proteome</keyword>
<dbReference type="CDD" id="cd00024">
    <property type="entry name" value="CD_CSD"/>
    <property type="match status" value="1"/>
</dbReference>
<dbReference type="Pfam" id="PF00385">
    <property type="entry name" value="Chromo"/>
    <property type="match status" value="1"/>
</dbReference>
<dbReference type="Gene3D" id="2.40.50.40">
    <property type="match status" value="1"/>
</dbReference>
<feature type="compositionally biased region" description="Polar residues" evidence="2">
    <location>
        <begin position="155"/>
        <end position="172"/>
    </location>
</feature>
<evidence type="ECO:0000256" key="1">
    <source>
        <dbReference type="ARBA" id="ARBA00011353"/>
    </source>
</evidence>
<dbReference type="InterPro" id="IPR000953">
    <property type="entry name" value="Chromo/chromo_shadow_dom"/>
</dbReference>
<dbReference type="AlphaFoldDB" id="A0A420IG35"/>
<accession>A0A420IG35</accession>
<dbReference type="STRING" id="62708.A0A420IG35"/>
<evidence type="ECO:0000256" key="2">
    <source>
        <dbReference type="SAM" id="MobiDB-lite"/>
    </source>
</evidence>
<protein>
    <submittedName>
        <fullName evidence="4">Putative chromo domain-containing protein</fullName>
    </submittedName>
</protein>
<sequence>MDHGKNVGRPQSTCIPRDALKLQFDFVVAERSIYTPWSGPEVLEPTPVADHDRNGFIISEINNYRGKYMYIVTWKDKPHLLVSVRPQKIRDYVSARSYEEWNMQKFLTETCSVENINSASGDENKEGEEKELKKKSKSDRKRKRKRRPSEEVKTNHSLQTSLKSATLSSDQDQSILPFSRQASLISQSNQDLDQLGFNDSIVRIRPNYQITPFKANESGYQITPRNSSRIQTDQPTAYEQQENCCDTQLKRSSARLPRLKIESEALFLATSSDSNSVQEPIPSKPRTSRSSSRSAILDSQQVTKLRYQEPTESELENSLDTSCLGSEASVSCNTQRENDKINARNTQARRSQKFVESYFESKPNPTKRSTHRKTMSPISQQKNSNDSGFEVEDIQDERWEQDRKGNGVLFYLIKWKGSQIKTWEPEENIGSDVLAKYTANKILRSEEQTRRSSVLHFLPSDTEDIDDGINHKNWQPNFNRVGIEVDAVKTTRKAKQKAMAINMFEPEVARRKRGGIPGDLGDEDEPFQVTSGRRRKSSSTKR</sequence>
<comment type="caution">
    <text evidence="4">The sequence shown here is derived from an EMBL/GenBank/DDBJ whole genome shotgun (WGS) entry which is preliminary data.</text>
</comment>
<feature type="compositionally biased region" description="Basic residues" evidence="2">
    <location>
        <begin position="532"/>
        <end position="542"/>
    </location>
</feature>
<feature type="compositionally biased region" description="Polar residues" evidence="2">
    <location>
        <begin position="376"/>
        <end position="387"/>
    </location>
</feature>
<evidence type="ECO:0000313" key="5">
    <source>
        <dbReference type="Proteomes" id="UP000283383"/>
    </source>
</evidence>
<dbReference type="GO" id="GO:0006338">
    <property type="term" value="P:chromatin remodeling"/>
    <property type="evidence" value="ECO:0007669"/>
    <property type="project" value="UniProtKB-ARBA"/>
</dbReference>
<dbReference type="Proteomes" id="UP000283383">
    <property type="component" value="Unassembled WGS sequence"/>
</dbReference>
<feature type="compositionally biased region" description="Basic residues" evidence="2">
    <location>
        <begin position="133"/>
        <end position="147"/>
    </location>
</feature>
<gene>
    <name evidence="4" type="ORF">GcM3_093006</name>
</gene>
<feature type="region of interest" description="Disordered" evidence="2">
    <location>
        <begin position="117"/>
        <end position="172"/>
    </location>
</feature>
<feature type="compositionally biased region" description="Basic and acidic residues" evidence="2">
    <location>
        <begin position="122"/>
        <end position="132"/>
    </location>
</feature>
<feature type="region of interest" description="Disordered" evidence="2">
    <location>
        <begin position="271"/>
        <end position="320"/>
    </location>
</feature>
<comment type="subunit">
    <text evidence="1">Component of the NuA4 histone acetyltransferase complex.</text>
</comment>